<evidence type="ECO:0000259" key="2">
    <source>
        <dbReference type="Pfam" id="PF16571"/>
    </source>
</evidence>
<dbReference type="Gene3D" id="1.20.1280.250">
    <property type="match status" value="1"/>
</dbReference>
<dbReference type="Pfam" id="PF16571">
    <property type="entry name" value="FBP_C"/>
    <property type="match status" value="1"/>
</dbReference>
<keyword evidence="4" id="KW-1185">Reference proteome</keyword>
<accession>A0ABW4YQU7</accession>
<sequence>MNVLIAPFIYNHQFNYIRNQVRHLQGTKKTVADPKILEAVQMSVHHNIMQKFVELDEEQKQLLGSVASLQTSEQLDSYITTISQYRCSFPELSSKQLQKTFAKVKKLKLPNIAEVDWLQTTYLGWSDIGQNKMYIVYPWQERIVGIEGRITPSQKGVCFLCNRHEQLGLFTAISKQRPANASPDYYKALGNYMCLDSTACNHNITDVTILERFLSEIVSKKE</sequence>
<dbReference type="Proteomes" id="UP001597362">
    <property type="component" value="Unassembled WGS sequence"/>
</dbReference>
<evidence type="ECO:0000259" key="1">
    <source>
        <dbReference type="Pfam" id="PF07299"/>
    </source>
</evidence>
<gene>
    <name evidence="3" type="ORF">ACFSJH_19455</name>
</gene>
<dbReference type="InterPro" id="IPR038344">
    <property type="entry name" value="EF-G_N_sf"/>
</dbReference>
<proteinExistence type="predicted"/>
<feature type="domain" description="Elongation factor G-binding protein C-terminal treble-clef zinc-finger" evidence="2">
    <location>
        <begin position="103"/>
        <end position="205"/>
    </location>
</feature>
<reference evidence="4" key="1">
    <citation type="journal article" date="2019" name="Int. J. Syst. Evol. Microbiol.">
        <title>The Global Catalogue of Microorganisms (GCM) 10K type strain sequencing project: providing services to taxonomists for standard genome sequencing and annotation.</title>
        <authorList>
            <consortium name="The Broad Institute Genomics Platform"/>
            <consortium name="The Broad Institute Genome Sequencing Center for Infectious Disease"/>
            <person name="Wu L."/>
            <person name="Ma J."/>
        </authorList>
    </citation>
    <scope>NUCLEOTIDE SEQUENCE [LARGE SCALE GENOMIC DNA]</scope>
    <source>
        <strain evidence="4">GH52</strain>
    </source>
</reference>
<name>A0ABW4YQU7_9BACL</name>
<dbReference type="InterPro" id="IPR032330">
    <property type="entry name" value="EF-G-binding_C"/>
</dbReference>
<dbReference type="Pfam" id="PF07299">
    <property type="entry name" value="EF-G-binding_N"/>
    <property type="match status" value="1"/>
</dbReference>
<evidence type="ECO:0000313" key="4">
    <source>
        <dbReference type="Proteomes" id="UP001597362"/>
    </source>
</evidence>
<dbReference type="RefSeq" id="WP_377775319.1">
    <property type="nucleotide sequence ID" value="NZ_JBHUHO010000048.1"/>
</dbReference>
<dbReference type="InterPro" id="IPR010841">
    <property type="entry name" value="EF-G-binding_N"/>
</dbReference>
<dbReference type="EMBL" id="JBHUHO010000048">
    <property type="protein sequence ID" value="MFD2117913.1"/>
    <property type="molecule type" value="Genomic_DNA"/>
</dbReference>
<feature type="domain" description="Elongation factor G-binding protein N-terminal" evidence="1">
    <location>
        <begin position="8"/>
        <end position="90"/>
    </location>
</feature>
<comment type="caution">
    <text evidence="3">The sequence shown here is derived from an EMBL/GenBank/DDBJ whole genome shotgun (WGS) entry which is preliminary data.</text>
</comment>
<protein>
    <submittedName>
        <fullName evidence="3">FusB/FusC family EF-G-binding protein</fullName>
    </submittedName>
</protein>
<dbReference type="CDD" id="cd16342">
    <property type="entry name" value="FusC_FusB"/>
    <property type="match status" value="1"/>
</dbReference>
<evidence type="ECO:0000313" key="3">
    <source>
        <dbReference type="EMBL" id="MFD2117913.1"/>
    </source>
</evidence>
<organism evidence="3 4">
    <name type="scientific">Paenibacillus yanchengensis</name>
    <dbReference type="NCBI Taxonomy" id="2035833"/>
    <lineage>
        <taxon>Bacteria</taxon>
        <taxon>Bacillati</taxon>
        <taxon>Bacillota</taxon>
        <taxon>Bacilli</taxon>
        <taxon>Bacillales</taxon>
        <taxon>Paenibacillaceae</taxon>
        <taxon>Paenibacillus</taxon>
    </lineage>
</organism>